<name>T0Y7S4_9ZZZZ</name>
<dbReference type="AlphaFoldDB" id="T0Y7S4"/>
<accession>T0Y7S4</accession>
<sequence length="147" mass="15797">LDAFLSVLAGGVVRLKSKSTGYLGVQTQGVGDEFIWHPDPGKTDLYKDLFGHPTIEGLLDKAVSETLSPGLRVPWIGCNGNHELLLQGVGVATQAAKEIALGKVKQILPGDIPRTGVEEIFVERPETFLTGGSSIEVAPEPRRQNLR</sequence>
<proteinExistence type="predicted"/>
<dbReference type="EMBL" id="AUZX01015386">
    <property type="protein sequence ID" value="EQD29203.1"/>
    <property type="molecule type" value="Genomic_DNA"/>
</dbReference>
<protein>
    <submittedName>
        <fullName evidence="1">Tat pathway signal sequence domain-containing protein</fullName>
    </submittedName>
</protein>
<comment type="caution">
    <text evidence="1">The sequence shown here is derived from an EMBL/GenBank/DDBJ whole genome shotgun (WGS) entry which is preliminary data.</text>
</comment>
<reference evidence="1" key="1">
    <citation type="submission" date="2013-08" db="EMBL/GenBank/DDBJ databases">
        <authorList>
            <person name="Mendez C."/>
            <person name="Richter M."/>
            <person name="Ferrer M."/>
            <person name="Sanchez J."/>
        </authorList>
    </citation>
    <scope>NUCLEOTIDE SEQUENCE</scope>
</reference>
<gene>
    <name evidence="1" type="ORF">B1A_20833</name>
</gene>
<feature type="non-terminal residue" evidence="1">
    <location>
        <position position="1"/>
    </location>
</feature>
<reference evidence="1" key="2">
    <citation type="journal article" date="2014" name="ISME J.">
        <title>Microbial stratification in low pH oxic and suboxic macroscopic growths along an acid mine drainage.</title>
        <authorList>
            <person name="Mendez-Garcia C."/>
            <person name="Mesa V."/>
            <person name="Sprenger R.R."/>
            <person name="Richter M."/>
            <person name="Diez M.S."/>
            <person name="Solano J."/>
            <person name="Bargiela R."/>
            <person name="Golyshina O.V."/>
            <person name="Manteca A."/>
            <person name="Ramos J.L."/>
            <person name="Gallego J.R."/>
            <person name="Llorente I."/>
            <person name="Martins Dos Santos V.A."/>
            <person name="Jensen O.N."/>
            <person name="Pelaez A.I."/>
            <person name="Sanchez J."/>
            <person name="Ferrer M."/>
        </authorList>
    </citation>
    <scope>NUCLEOTIDE SEQUENCE</scope>
</reference>
<organism evidence="1">
    <name type="scientific">mine drainage metagenome</name>
    <dbReference type="NCBI Taxonomy" id="410659"/>
    <lineage>
        <taxon>unclassified sequences</taxon>
        <taxon>metagenomes</taxon>
        <taxon>ecological metagenomes</taxon>
    </lineage>
</organism>
<evidence type="ECO:0000313" key="1">
    <source>
        <dbReference type="EMBL" id="EQD29203.1"/>
    </source>
</evidence>